<feature type="signal peptide" evidence="2">
    <location>
        <begin position="1"/>
        <end position="42"/>
    </location>
</feature>
<evidence type="ECO:0000313" key="3">
    <source>
        <dbReference type="EMBL" id="QPQ89232.1"/>
    </source>
</evidence>
<accession>A0AAP9XUP2</accession>
<sequence length="166" mass="17061">MPSMSRARGRAGRRAGRGRPPLPGGTAGCLLALALSCSPARAMPAAGAPAVAAQDAPRIVPGAVVAAQVETLRAVASRYNLRIAVISARGDYLSGIDFEIASGPWPLFRARTAGAFLAAHLSPGPYTIRARHGAIEQVREVLVPARGAVDLRIAWPDSGSPGAAPR</sequence>
<keyword evidence="6" id="KW-1185">Reference proteome</keyword>
<reference evidence="4" key="2">
    <citation type="submission" date="2022-06" db="EMBL/GenBank/DDBJ databases">
        <title>Draft genome sequence of Burkholderia glumae strain GR20004 isolated from rice panicle showing bacterial panicle blight.</title>
        <authorList>
            <person name="Choi S.Y."/>
            <person name="Lee Y.H."/>
        </authorList>
    </citation>
    <scope>NUCLEOTIDE SEQUENCE</scope>
    <source>
        <strain evidence="4">GR20004</strain>
    </source>
</reference>
<evidence type="ECO:0000313" key="4">
    <source>
        <dbReference type="EMBL" id="USS42641.1"/>
    </source>
</evidence>
<name>A0AAP9XUP2_BURGL</name>
<organism evidence="3 5">
    <name type="scientific">Burkholderia glumae</name>
    <name type="common">Pseudomonas glumae</name>
    <dbReference type="NCBI Taxonomy" id="337"/>
    <lineage>
        <taxon>Bacteria</taxon>
        <taxon>Pseudomonadati</taxon>
        <taxon>Pseudomonadota</taxon>
        <taxon>Betaproteobacteria</taxon>
        <taxon>Burkholderiales</taxon>
        <taxon>Burkholderiaceae</taxon>
        <taxon>Burkholderia</taxon>
    </lineage>
</organism>
<dbReference type="Proteomes" id="UP001056386">
    <property type="component" value="Chromosome 2"/>
</dbReference>
<keyword evidence="3" id="KW-0121">Carboxypeptidase</keyword>
<protein>
    <submittedName>
        <fullName evidence="3">Carboxypeptidase regulatory-like domain-containing protein</fullName>
    </submittedName>
</protein>
<evidence type="ECO:0000313" key="5">
    <source>
        <dbReference type="Proteomes" id="UP000594892"/>
    </source>
</evidence>
<keyword evidence="3" id="KW-0378">Hydrolase</keyword>
<dbReference type="EMBL" id="CP099583">
    <property type="protein sequence ID" value="USS42641.1"/>
    <property type="molecule type" value="Genomic_DNA"/>
</dbReference>
<feature type="region of interest" description="Disordered" evidence="1">
    <location>
        <begin position="1"/>
        <end position="21"/>
    </location>
</feature>
<dbReference type="AlphaFoldDB" id="A0AAP9XUP2"/>
<feature type="compositionally biased region" description="Basic residues" evidence="1">
    <location>
        <begin position="7"/>
        <end position="17"/>
    </location>
</feature>
<reference evidence="3 5" key="1">
    <citation type="submission" date="2020-12" db="EMBL/GenBank/DDBJ databases">
        <title>FDA dAtabase for Regulatory Grade micrObial Sequences (FDA-ARGOS): Supporting development and validation of Infectious Disease Dx tests.</title>
        <authorList>
            <person name="Minogue T."/>
            <person name="Wolcott M."/>
            <person name="Wasieloski L."/>
            <person name="Aguilar W."/>
            <person name="Moore D."/>
            <person name="Jaissle J."/>
            <person name="Tallon L."/>
            <person name="Sadzewicz L."/>
            <person name="Zhao X."/>
            <person name="Boylan J."/>
            <person name="Ott S."/>
            <person name="Bowen H."/>
            <person name="Vavikolanu K."/>
            <person name="Mehta A."/>
            <person name="Aluvathingal J."/>
            <person name="Nadendla S."/>
            <person name="Yan Y."/>
            <person name="Sichtig H."/>
        </authorList>
    </citation>
    <scope>NUCLEOTIDE SEQUENCE [LARGE SCALE GENOMIC DNA]</scope>
    <source>
        <strain evidence="3 5">FDAARGOS_949</strain>
    </source>
</reference>
<gene>
    <name evidence="3" type="ORF">I6H06_06070</name>
    <name evidence="4" type="ORF">NFI99_10660</name>
</gene>
<evidence type="ECO:0000256" key="1">
    <source>
        <dbReference type="SAM" id="MobiDB-lite"/>
    </source>
</evidence>
<dbReference type="RefSeq" id="WP_127913888.1">
    <property type="nucleotide sequence ID" value="NZ_CP033642.1"/>
</dbReference>
<dbReference type="Proteomes" id="UP000594892">
    <property type="component" value="Chromosome 1"/>
</dbReference>
<keyword evidence="2" id="KW-0732">Signal</keyword>
<keyword evidence="3" id="KW-0645">Protease</keyword>
<proteinExistence type="predicted"/>
<dbReference type="GO" id="GO:0004180">
    <property type="term" value="F:carboxypeptidase activity"/>
    <property type="evidence" value="ECO:0007669"/>
    <property type="project" value="UniProtKB-KW"/>
</dbReference>
<dbReference type="EMBL" id="CP065600">
    <property type="protein sequence ID" value="QPQ89232.1"/>
    <property type="molecule type" value="Genomic_DNA"/>
</dbReference>
<evidence type="ECO:0000256" key="2">
    <source>
        <dbReference type="SAM" id="SignalP"/>
    </source>
</evidence>
<evidence type="ECO:0000313" key="6">
    <source>
        <dbReference type="Proteomes" id="UP001056386"/>
    </source>
</evidence>
<feature type="chain" id="PRO_5042851852" evidence="2">
    <location>
        <begin position="43"/>
        <end position="166"/>
    </location>
</feature>